<feature type="region of interest" description="Disordered" evidence="1">
    <location>
        <begin position="89"/>
        <end position="112"/>
    </location>
</feature>
<proteinExistence type="predicted"/>
<keyword evidence="3" id="KW-1185">Reference proteome</keyword>
<comment type="caution">
    <text evidence="2">The sequence shown here is derived from an EMBL/GenBank/DDBJ whole genome shotgun (WGS) entry which is preliminary data.</text>
</comment>
<dbReference type="Proteomes" id="UP000076512">
    <property type="component" value="Unassembled WGS sequence"/>
</dbReference>
<protein>
    <submittedName>
        <fullName evidence="2">Uncharacterized protein</fullName>
    </submittedName>
</protein>
<dbReference type="RefSeq" id="WP_067592530.1">
    <property type="nucleotide sequence ID" value="NZ_JABMCZ010000001.1"/>
</dbReference>
<dbReference type="AlphaFoldDB" id="A0A164LAL0"/>
<reference evidence="2 3" key="1">
    <citation type="submission" date="2016-04" db="EMBL/GenBank/DDBJ databases">
        <authorList>
            <person name="Evans L.H."/>
            <person name="Alamgir A."/>
            <person name="Owens N."/>
            <person name="Weber N.D."/>
            <person name="Virtaneva K."/>
            <person name="Barbian K."/>
            <person name="Babar A."/>
            <person name="Rosenke K."/>
        </authorList>
    </citation>
    <scope>NUCLEOTIDE SEQUENCE [LARGE SCALE GENOMIC DNA]</scope>
    <source>
        <strain evidence="2 3">IFM 0406</strain>
    </source>
</reference>
<dbReference type="OrthoDB" id="4555797at2"/>
<evidence type="ECO:0000256" key="1">
    <source>
        <dbReference type="SAM" id="MobiDB-lite"/>
    </source>
</evidence>
<accession>A0A164LAL0</accession>
<sequence length="278" mass="29675">MSFPIGNPPDGAFRFGTKYGFDIDKDKATAFMTGGVKKSYADARSAMKQNVDDPLSDKPSLSQVPINSPMWQSLGVNEDTTFPRSQLTFGAASSTSTGGGNSGSHSHSLRQVPDYQPAGHGFNSLEIGYIQAQRDRTYKEVGFITGGSITAFGINGFYIGVYSVDTKTGNLTLLNPISAAVDMRGSFGATNTEYRFNLGTAITAKQGDVFAVATLQLTGIGQTCSSFLCITMNKINPAAGQAFPRAQYCYCGGGMAASIEEKALNYNESTKVPFYVLR</sequence>
<dbReference type="STRING" id="455432.AWN90_36565"/>
<dbReference type="EMBL" id="LWGR01000009">
    <property type="protein sequence ID" value="KZM72193.1"/>
    <property type="molecule type" value="Genomic_DNA"/>
</dbReference>
<gene>
    <name evidence="2" type="ORF">AWN90_36565</name>
</gene>
<evidence type="ECO:0000313" key="2">
    <source>
        <dbReference type="EMBL" id="KZM72193.1"/>
    </source>
</evidence>
<organism evidence="2 3">
    <name type="scientific">Nocardia terpenica</name>
    <dbReference type="NCBI Taxonomy" id="455432"/>
    <lineage>
        <taxon>Bacteria</taxon>
        <taxon>Bacillati</taxon>
        <taxon>Actinomycetota</taxon>
        <taxon>Actinomycetes</taxon>
        <taxon>Mycobacteriales</taxon>
        <taxon>Nocardiaceae</taxon>
        <taxon>Nocardia</taxon>
    </lineage>
</organism>
<evidence type="ECO:0000313" key="3">
    <source>
        <dbReference type="Proteomes" id="UP000076512"/>
    </source>
</evidence>
<name>A0A164LAL0_9NOCA</name>